<comment type="caution">
    <text evidence="2">The sequence shown here is derived from an EMBL/GenBank/DDBJ whole genome shotgun (WGS) entry which is preliminary data.</text>
</comment>
<feature type="region of interest" description="Disordered" evidence="1">
    <location>
        <begin position="1"/>
        <end position="24"/>
    </location>
</feature>
<sequence>MYFHHTIETISSRDHKNDTMGKSKKSLEDLKKDLKTLRKNDMKKIVGGKNDKNKKKFNNGCGGIVPQ</sequence>
<evidence type="ECO:0000313" key="2">
    <source>
        <dbReference type="EMBL" id="PHN02844.1"/>
    </source>
</evidence>
<evidence type="ECO:0000256" key="1">
    <source>
        <dbReference type="SAM" id="MobiDB-lite"/>
    </source>
</evidence>
<protein>
    <submittedName>
        <fullName evidence="2">Uncharacterized protein</fullName>
    </submittedName>
</protein>
<dbReference type="EMBL" id="PDUD01000036">
    <property type="protein sequence ID" value="PHN02844.1"/>
    <property type="molecule type" value="Genomic_DNA"/>
</dbReference>
<accession>A0A2D0N2W0</accession>
<feature type="region of interest" description="Disordered" evidence="1">
    <location>
        <begin position="46"/>
        <end position="67"/>
    </location>
</feature>
<organism evidence="2 3">
    <name type="scientific">Flavilitoribacter nigricans (strain ATCC 23147 / DSM 23189 / NBRC 102662 / NCIMB 1420 / SS-2)</name>
    <name type="common">Lewinella nigricans</name>
    <dbReference type="NCBI Taxonomy" id="1122177"/>
    <lineage>
        <taxon>Bacteria</taxon>
        <taxon>Pseudomonadati</taxon>
        <taxon>Bacteroidota</taxon>
        <taxon>Saprospiria</taxon>
        <taxon>Saprospirales</taxon>
        <taxon>Lewinellaceae</taxon>
        <taxon>Flavilitoribacter</taxon>
    </lineage>
</organism>
<gene>
    <name evidence="2" type="ORF">CRP01_30145</name>
</gene>
<proteinExistence type="predicted"/>
<name>A0A2D0N2W0_FLAN2</name>
<dbReference type="Proteomes" id="UP000223913">
    <property type="component" value="Unassembled WGS sequence"/>
</dbReference>
<dbReference type="AlphaFoldDB" id="A0A2D0N2W0"/>
<keyword evidence="3" id="KW-1185">Reference proteome</keyword>
<evidence type="ECO:0000313" key="3">
    <source>
        <dbReference type="Proteomes" id="UP000223913"/>
    </source>
</evidence>
<reference evidence="2 3" key="1">
    <citation type="submission" date="2017-10" db="EMBL/GenBank/DDBJ databases">
        <title>The draft genome sequence of Lewinella nigricans NBRC 102662.</title>
        <authorList>
            <person name="Wang K."/>
        </authorList>
    </citation>
    <scope>NUCLEOTIDE SEQUENCE [LARGE SCALE GENOMIC DNA]</scope>
    <source>
        <strain evidence="2 3">NBRC 102662</strain>
    </source>
</reference>